<dbReference type="Proteomes" id="UP000521227">
    <property type="component" value="Unassembled WGS sequence"/>
</dbReference>
<organism evidence="1 2">
    <name type="scientific">Afipia massiliensis</name>
    <dbReference type="NCBI Taxonomy" id="211460"/>
    <lineage>
        <taxon>Bacteria</taxon>
        <taxon>Pseudomonadati</taxon>
        <taxon>Pseudomonadota</taxon>
        <taxon>Alphaproteobacteria</taxon>
        <taxon>Hyphomicrobiales</taxon>
        <taxon>Nitrobacteraceae</taxon>
        <taxon>Afipia</taxon>
    </lineage>
</organism>
<protein>
    <submittedName>
        <fullName evidence="1">Uncharacterized protein</fullName>
    </submittedName>
</protein>
<accession>A0A840N097</accession>
<dbReference type="AlphaFoldDB" id="A0A840N097"/>
<name>A0A840N097_9BRAD</name>
<evidence type="ECO:0000313" key="1">
    <source>
        <dbReference type="EMBL" id="MBB5053929.1"/>
    </source>
</evidence>
<dbReference type="EMBL" id="JACHIJ010000005">
    <property type="protein sequence ID" value="MBB5053929.1"/>
    <property type="molecule type" value="Genomic_DNA"/>
</dbReference>
<gene>
    <name evidence="1" type="ORF">HNQ36_003929</name>
</gene>
<sequence length="137" mass="14851">MLLAITGVWLALASAAPDNHVVKVQETLGGKVQPFGREQLNLAANECRARMAKDNPTIKLTGKLILATRRRNETMVKLFSVPPDDAIALVAPALFTNAIGGPRKGIMACKFDIKDKRLVYNRMDRIGPLSAVVTGVK</sequence>
<evidence type="ECO:0000313" key="2">
    <source>
        <dbReference type="Proteomes" id="UP000521227"/>
    </source>
</evidence>
<dbReference type="RefSeq" id="WP_184087637.1">
    <property type="nucleotide sequence ID" value="NZ_JACHIJ010000005.1"/>
</dbReference>
<proteinExistence type="predicted"/>
<reference evidence="1 2" key="1">
    <citation type="submission" date="2020-08" db="EMBL/GenBank/DDBJ databases">
        <title>Genomic Encyclopedia of Type Strains, Phase IV (KMG-IV): sequencing the most valuable type-strain genomes for metagenomic binning, comparative biology and taxonomic classification.</title>
        <authorList>
            <person name="Goeker M."/>
        </authorList>
    </citation>
    <scope>NUCLEOTIDE SEQUENCE [LARGE SCALE GENOMIC DNA]</scope>
    <source>
        <strain evidence="1 2">DSM 17498</strain>
    </source>
</reference>
<comment type="caution">
    <text evidence="1">The sequence shown here is derived from an EMBL/GenBank/DDBJ whole genome shotgun (WGS) entry which is preliminary data.</text>
</comment>